<comment type="caution">
    <text evidence="3">The sequence shown here is derived from an EMBL/GenBank/DDBJ whole genome shotgun (WGS) entry which is preliminary data.</text>
</comment>
<feature type="region of interest" description="Disordered" evidence="1">
    <location>
        <begin position="1"/>
        <end position="26"/>
    </location>
</feature>
<feature type="domain" description="Anti-sigma factor NepR" evidence="2">
    <location>
        <begin position="22"/>
        <end position="54"/>
    </location>
</feature>
<dbReference type="EMBL" id="JBHRSU010000005">
    <property type="protein sequence ID" value="MFC3100463.1"/>
    <property type="molecule type" value="Genomic_DNA"/>
</dbReference>
<evidence type="ECO:0000256" key="1">
    <source>
        <dbReference type="SAM" id="MobiDB-lite"/>
    </source>
</evidence>
<evidence type="ECO:0000259" key="2">
    <source>
        <dbReference type="Pfam" id="PF18557"/>
    </source>
</evidence>
<dbReference type="RefSeq" id="WP_336917716.1">
    <property type="nucleotide sequence ID" value="NZ_JBANRN010000002.1"/>
</dbReference>
<gene>
    <name evidence="3" type="ORF">ACFODK_06115</name>
</gene>
<accession>A0ABV7ECL2</accession>
<reference evidence="4" key="1">
    <citation type="journal article" date="2019" name="Int. J. Syst. Evol. Microbiol.">
        <title>The Global Catalogue of Microorganisms (GCM) 10K type strain sequencing project: providing services to taxonomists for standard genome sequencing and annotation.</title>
        <authorList>
            <consortium name="The Broad Institute Genomics Platform"/>
            <consortium name="The Broad Institute Genome Sequencing Center for Infectious Disease"/>
            <person name="Wu L."/>
            <person name="Ma J."/>
        </authorList>
    </citation>
    <scope>NUCLEOTIDE SEQUENCE [LARGE SCALE GENOMIC DNA]</scope>
    <source>
        <strain evidence="4">KCTC 52606</strain>
    </source>
</reference>
<evidence type="ECO:0000313" key="3">
    <source>
        <dbReference type="EMBL" id="MFC3100463.1"/>
    </source>
</evidence>
<dbReference type="Pfam" id="PF18557">
    <property type="entry name" value="NepR"/>
    <property type="match status" value="1"/>
</dbReference>
<name>A0ABV7ECL2_9SPHN</name>
<sequence>MSEKRNQGRRGRGNGAGDQPSPQWADGLRNIYDSVVNEPLPDDMLALLASLDADGEK</sequence>
<dbReference type="InterPro" id="IPR041649">
    <property type="entry name" value="NepR"/>
</dbReference>
<dbReference type="Proteomes" id="UP001595378">
    <property type="component" value="Unassembled WGS sequence"/>
</dbReference>
<keyword evidence="4" id="KW-1185">Reference proteome</keyword>
<protein>
    <submittedName>
        <fullName evidence="3">NepR family anti-sigma factor</fullName>
    </submittedName>
</protein>
<proteinExistence type="predicted"/>
<organism evidence="3 4">
    <name type="scientific">Alteraurantiacibacter lauratis</name>
    <dbReference type="NCBI Taxonomy" id="2054627"/>
    <lineage>
        <taxon>Bacteria</taxon>
        <taxon>Pseudomonadati</taxon>
        <taxon>Pseudomonadota</taxon>
        <taxon>Alphaproteobacteria</taxon>
        <taxon>Sphingomonadales</taxon>
        <taxon>Erythrobacteraceae</taxon>
        <taxon>Alteraurantiacibacter</taxon>
    </lineage>
</organism>
<evidence type="ECO:0000313" key="4">
    <source>
        <dbReference type="Proteomes" id="UP001595378"/>
    </source>
</evidence>